<accession>A0AC59YDL4</accession>
<gene>
    <name evidence="1" type="ORF">MRATA1EN22A_LOCUS4650</name>
</gene>
<sequence>MVRVRGLRGYSVLFSSGLKPEPEPDSALRATRPPREAQTGAGRAASCRCGWSSPIPGAAAQRSASLTHQHPLAPNVYTLPQSPQPILKWWLQGVRAAFTCSFYLSPHLGAQLVRHAHADFENRRCAGNK</sequence>
<evidence type="ECO:0000313" key="1">
    <source>
        <dbReference type="EMBL" id="CAM9589528.1"/>
    </source>
</evidence>
<reference evidence="1" key="2">
    <citation type="submission" date="2025-03" db="EMBL/GenBank/DDBJ databases">
        <authorList>
            <consortium name="ELIXIR-Norway"/>
            <consortium name="Elixir Norway"/>
        </authorList>
    </citation>
    <scope>NUCLEOTIDE SEQUENCE</scope>
</reference>
<dbReference type="Proteomes" id="UP001162501">
    <property type="component" value="Chromosome 13"/>
</dbReference>
<protein>
    <submittedName>
        <fullName evidence="1">Uncharacterized protein</fullName>
    </submittedName>
</protein>
<reference evidence="1" key="1">
    <citation type="submission" date="2023-05" db="EMBL/GenBank/DDBJ databases">
        <authorList>
            <consortium name="ELIXIR-Norway"/>
        </authorList>
    </citation>
    <scope>NUCLEOTIDE SEQUENCE</scope>
</reference>
<name>A0AC59YDL4_RANTA</name>
<proteinExistence type="predicted"/>
<dbReference type="EMBL" id="OX596097">
    <property type="protein sequence ID" value="CAM9589528.1"/>
    <property type="molecule type" value="Genomic_DNA"/>
</dbReference>
<organism evidence="1 2">
    <name type="scientific">Rangifer tarandus platyrhynchus</name>
    <name type="common">Svalbard reindeer</name>
    <dbReference type="NCBI Taxonomy" id="3082113"/>
    <lineage>
        <taxon>Eukaryota</taxon>
        <taxon>Metazoa</taxon>
        <taxon>Chordata</taxon>
        <taxon>Craniata</taxon>
        <taxon>Vertebrata</taxon>
        <taxon>Euteleostomi</taxon>
        <taxon>Mammalia</taxon>
        <taxon>Eutheria</taxon>
        <taxon>Laurasiatheria</taxon>
        <taxon>Artiodactyla</taxon>
        <taxon>Ruminantia</taxon>
        <taxon>Pecora</taxon>
        <taxon>Cervidae</taxon>
        <taxon>Odocoileinae</taxon>
        <taxon>Rangifer</taxon>
    </lineage>
</organism>
<evidence type="ECO:0000313" key="2">
    <source>
        <dbReference type="Proteomes" id="UP001162501"/>
    </source>
</evidence>